<dbReference type="VEuPathDB" id="MicrosporidiaDB:CWI39_0934p0010"/>
<dbReference type="EMBL" id="PITI01000444">
    <property type="protein sequence ID" value="TBU06469.1"/>
    <property type="molecule type" value="Genomic_DNA"/>
</dbReference>
<reference evidence="2 3" key="1">
    <citation type="submission" date="2017-12" db="EMBL/GenBank/DDBJ databases">
        <authorList>
            <person name="Pombert J.-F."/>
            <person name="Haag K.L."/>
            <person name="Ebert D."/>
        </authorList>
    </citation>
    <scope>NUCLEOTIDE SEQUENCE [LARGE SCALE GENOMIC DNA]</scope>
    <source>
        <strain evidence="2">BE-OM-2</strain>
    </source>
</reference>
<keyword evidence="3" id="KW-1185">Reference proteome</keyword>
<dbReference type="AlphaFoldDB" id="A0A4Q9LEP0"/>
<organism evidence="2 3">
    <name type="scientific">Hamiltosporidium magnivora</name>
    <dbReference type="NCBI Taxonomy" id="148818"/>
    <lineage>
        <taxon>Eukaryota</taxon>
        <taxon>Fungi</taxon>
        <taxon>Fungi incertae sedis</taxon>
        <taxon>Microsporidia</taxon>
        <taxon>Dubosqiidae</taxon>
        <taxon>Hamiltosporidium</taxon>
    </lineage>
</organism>
<dbReference type="Proteomes" id="UP000291404">
    <property type="component" value="Unassembled WGS sequence"/>
</dbReference>
<gene>
    <name evidence="2" type="ORF">CWI36_0444p0040</name>
</gene>
<sequence>MKIIYRNIFLIYIILILNKSLLSSILCKKVVLYSIETYNNDIKYNETNENSWYEFKLENCNLLKMFSSVYLLENGYLKCCLRSGELKYFVPKKLEISESRNIILDFAYIGDDQENSLAHKFFLGQVSVIFLQRFARYITISDICVTTIYLREFINILRVLEILGLKRTKNNNLFLTYVLINSFMKDTFNFKCLKLFLNFKEFDFKLSDSISEYLFGIFSKLLLLENNPNHVFLLCKSNESMQVQKIILSYSVYNYRKEKFCKQNFFIVSNDTVMWLEKILKLAGSIDCVCFFIQTCKIDSLHFNLFYNKLSINILDLLWQLKLEKLKNLTLVVRFDEKIILKLFMNYGYFNISECITIISNLNSKEIDLILTHCKSIKKLAIVSDEAYYDIILELHRFASNNPNIFIKYKCKNFVMNCNQNGFFADTPENFSFIVGKYNVTLRNCDSCYKTSLIFFRRIMICLEKNKSLNGCKFIYYKASNVKDIWICTKQNNLQLKIHSKLIEYLADLPALEAIFFENILFTKKVIRFVLQSKKIMSLKLRNVQISSEVFSKYKIYNYVLQGLTIKKSDFIFNIDFLRFLSMFKNLSFLKVYIQYIDTYLRKKIYQFVSKKANNKFILIVSALDYLKVTTCKSIIGEFPILFSLSKIFDLKKLRVLIIEIVYFSAEDLEVILKLTNLTDIQINIYRKTMDIDFDKLIICIKNNKIEKFWFTVVELNKNIIKFLYLLKDIKLGITIAFNKIQIEDFTSPITIAFVNQSVVSFNVNNSFVIKEKLNYFKEKGISISTRD</sequence>
<dbReference type="VEuPathDB" id="MicrosporidiaDB:CWI36_0444p0040"/>
<keyword evidence="1" id="KW-1133">Transmembrane helix</keyword>
<keyword evidence="1" id="KW-0472">Membrane</keyword>
<proteinExistence type="predicted"/>
<comment type="caution">
    <text evidence="2">The sequence shown here is derived from an EMBL/GenBank/DDBJ whole genome shotgun (WGS) entry which is preliminary data.</text>
</comment>
<keyword evidence="1" id="KW-0812">Transmembrane</keyword>
<feature type="transmembrane region" description="Helical" evidence="1">
    <location>
        <begin position="7"/>
        <end position="26"/>
    </location>
</feature>
<accession>A0A4Q9LEP0</accession>
<evidence type="ECO:0000313" key="2">
    <source>
        <dbReference type="EMBL" id="TBU06469.1"/>
    </source>
</evidence>
<dbReference type="SUPFAM" id="SSF52047">
    <property type="entry name" value="RNI-like"/>
    <property type="match status" value="1"/>
</dbReference>
<protein>
    <submittedName>
        <fullName evidence="2">Uncharacterized protein</fullName>
    </submittedName>
</protein>
<evidence type="ECO:0000256" key="1">
    <source>
        <dbReference type="SAM" id="Phobius"/>
    </source>
</evidence>
<evidence type="ECO:0000313" key="3">
    <source>
        <dbReference type="Proteomes" id="UP000291404"/>
    </source>
</evidence>
<name>A0A4Q9LEP0_9MICR</name>